<dbReference type="Pfam" id="PF00528">
    <property type="entry name" value="BPD_transp_1"/>
    <property type="match status" value="1"/>
</dbReference>
<dbReference type="RefSeq" id="WP_075739808.1">
    <property type="nucleotide sequence ID" value="NZ_CP016076.1"/>
</dbReference>
<dbReference type="NCBIfam" id="TIGR01726">
    <property type="entry name" value="HEQRo_perm_3TM"/>
    <property type="match status" value="1"/>
</dbReference>
<organism evidence="11 12">
    <name type="scientific">Actinoalloteichus fjordicus</name>
    <dbReference type="NCBI Taxonomy" id="1612552"/>
    <lineage>
        <taxon>Bacteria</taxon>
        <taxon>Bacillati</taxon>
        <taxon>Actinomycetota</taxon>
        <taxon>Actinomycetes</taxon>
        <taxon>Pseudonocardiales</taxon>
        <taxon>Pseudonocardiaceae</taxon>
        <taxon>Actinoalloteichus</taxon>
    </lineage>
</organism>
<dbReference type="InterPro" id="IPR035906">
    <property type="entry name" value="MetI-like_sf"/>
</dbReference>
<feature type="transmembrane region" description="Helical" evidence="9">
    <location>
        <begin position="64"/>
        <end position="87"/>
    </location>
</feature>
<dbReference type="GO" id="GO:0006865">
    <property type="term" value="P:amino acid transport"/>
    <property type="evidence" value="ECO:0007669"/>
    <property type="project" value="UniProtKB-KW"/>
</dbReference>
<protein>
    <submittedName>
        <fullName evidence="11">Polar amino acid ABC transporter, inner membrane subunit</fullName>
    </submittedName>
</protein>
<evidence type="ECO:0000256" key="9">
    <source>
        <dbReference type="RuleBase" id="RU363032"/>
    </source>
</evidence>
<keyword evidence="7 9" id="KW-1133">Transmembrane helix</keyword>
<feature type="transmembrane region" description="Helical" evidence="9">
    <location>
        <begin position="93"/>
        <end position="112"/>
    </location>
</feature>
<evidence type="ECO:0000313" key="12">
    <source>
        <dbReference type="Proteomes" id="UP000185511"/>
    </source>
</evidence>
<evidence type="ECO:0000256" key="7">
    <source>
        <dbReference type="ARBA" id="ARBA00022989"/>
    </source>
</evidence>
<evidence type="ECO:0000256" key="1">
    <source>
        <dbReference type="ARBA" id="ARBA00004651"/>
    </source>
</evidence>
<evidence type="ECO:0000256" key="3">
    <source>
        <dbReference type="ARBA" id="ARBA00022448"/>
    </source>
</evidence>
<dbReference type="AlphaFoldDB" id="A0AAC9LAG7"/>
<evidence type="ECO:0000256" key="8">
    <source>
        <dbReference type="ARBA" id="ARBA00023136"/>
    </source>
</evidence>
<feature type="transmembrane region" description="Helical" evidence="9">
    <location>
        <begin position="194"/>
        <end position="214"/>
    </location>
</feature>
<keyword evidence="8 9" id="KW-0472">Membrane</keyword>
<accession>A0AAC9LAG7</accession>
<dbReference type="GO" id="GO:0043190">
    <property type="term" value="C:ATP-binding cassette (ABC) transporter complex"/>
    <property type="evidence" value="ECO:0007669"/>
    <property type="project" value="InterPro"/>
</dbReference>
<keyword evidence="5 9" id="KW-0812">Transmembrane</keyword>
<keyword evidence="6" id="KW-0029">Amino-acid transport</keyword>
<dbReference type="SUPFAM" id="SSF161098">
    <property type="entry name" value="MetI-like"/>
    <property type="match status" value="1"/>
</dbReference>
<comment type="subcellular location">
    <subcellularLocation>
        <location evidence="1 9">Cell membrane</location>
        <topology evidence="1 9">Multi-pass membrane protein</topology>
    </subcellularLocation>
</comment>
<evidence type="ECO:0000259" key="10">
    <source>
        <dbReference type="PROSITE" id="PS50928"/>
    </source>
</evidence>
<dbReference type="Proteomes" id="UP000185511">
    <property type="component" value="Chromosome"/>
</dbReference>
<evidence type="ECO:0000256" key="2">
    <source>
        <dbReference type="ARBA" id="ARBA00010072"/>
    </source>
</evidence>
<dbReference type="EMBL" id="CP016076">
    <property type="protein sequence ID" value="APU13781.1"/>
    <property type="molecule type" value="Genomic_DNA"/>
</dbReference>
<keyword evidence="4" id="KW-1003">Cell membrane</keyword>
<keyword evidence="3 9" id="KW-0813">Transport</keyword>
<dbReference type="GO" id="GO:0022857">
    <property type="term" value="F:transmembrane transporter activity"/>
    <property type="evidence" value="ECO:0007669"/>
    <property type="project" value="InterPro"/>
</dbReference>
<dbReference type="CDD" id="cd06261">
    <property type="entry name" value="TM_PBP2"/>
    <property type="match status" value="1"/>
</dbReference>
<comment type="similarity">
    <text evidence="2">Belongs to the binding-protein-dependent transport system permease family. HisMQ subfamily.</text>
</comment>
<evidence type="ECO:0000256" key="4">
    <source>
        <dbReference type="ARBA" id="ARBA00022475"/>
    </source>
</evidence>
<dbReference type="InterPro" id="IPR000515">
    <property type="entry name" value="MetI-like"/>
</dbReference>
<dbReference type="PROSITE" id="PS50928">
    <property type="entry name" value="ABC_TM1"/>
    <property type="match status" value="1"/>
</dbReference>
<feature type="transmembrane region" description="Helical" evidence="9">
    <location>
        <begin position="32"/>
        <end position="52"/>
    </location>
</feature>
<feature type="domain" description="ABC transmembrane type-1" evidence="10">
    <location>
        <begin position="26"/>
        <end position="215"/>
    </location>
</feature>
<keyword evidence="12" id="KW-1185">Reference proteome</keyword>
<evidence type="ECO:0000313" key="11">
    <source>
        <dbReference type="EMBL" id="APU13781.1"/>
    </source>
</evidence>
<proteinExistence type="inferred from homology"/>
<gene>
    <name evidence="11" type="ORF">UA74_08575</name>
</gene>
<dbReference type="InterPro" id="IPR010065">
    <property type="entry name" value="AA_ABC_transptr_permease_3TM"/>
</dbReference>
<dbReference type="KEGG" id="acad:UA74_08575"/>
<dbReference type="Gene3D" id="1.10.3720.10">
    <property type="entry name" value="MetI-like"/>
    <property type="match status" value="1"/>
</dbReference>
<evidence type="ECO:0000256" key="6">
    <source>
        <dbReference type="ARBA" id="ARBA00022970"/>
    </source>
</evidence>
<dbReference type="PANTHER" id="PTHR30614">
    <property type="entry name" value="MEMBRANE COMPONENT OF AMINO ACID ABC TRANSPORTER"/>
    <property type="match status" value="1"/>
</dbReference>
<name>A0AAC9LAG7_9PSEU</name>
<evidence type="ECO:0000256" key="5">
    <source>
        <dbReference type="ARBA" id="ARBA00022692"/>
    </source>
</evidence>
<reference evidence="12" key="1">
    <citation type="submission" date="2016-06" db="EMBL/GenBank/DDBJ databases">
        <title>Complete genome sequence of Actinoalloteichus fjordicus DSM 46855 (=ADI127-17), type strain of the new species Actinoalloteichus fjordicus.</title>
        <authorList>
            <person name="Ruckert C."/>
            <person name="Nouioui I."/>
            <person name="Willmese J."/>
            <person name="van Wezel G."/>
            <person name="Klenk H.-P."/>
            <person name="Kalinowski J."/>
            <person name="Zotchev S.B."/>
        </authorList>
    </citation>
    <scope>NUCLEOTIDE SEQUENCE [LARGE SCALE GENOMIC DNA]</scope>
    <source>
        <strain evidence="12">ADI127-7</strain>
    </source>
</reference>
<dbReference type="PANTHER" id="PTHR30614:SF37">
    <property type="entry name" value="AMINO-ACID ABC TRANSPORTER PERMEASE PROTEIN YHDX-RELATED"/>
    <property type="match status" value="1"/>
</dbReference>
<sequence>MNALLDEIQNFWLVFADNSDAYVRGFGNTLRLFAVAVIGSVALGALLAMLRVSPVPVFRAMGTLYVTVVRNTPLTLVFVFFVFAYPYLELNSFQPFTAAVIALSLYTAAFVCEVFRSGINTVPVGQAEASRALGLTFTQTLGEVILPQAVRSVFPPLVSVLIALLKNTTIAAGFSVAEAGALRSMLSERGYDVFYGLVWVLVIFVLLVIPLTLLQRSLEKRWSVAR</sequence>
<dbReference type="InterPro" id="IPR043429">
    <property type="entry name" value="ArtM/GltK/GlnP/TcyL/YhdX-like"/>
</dbReference>